<dbReference type="STRING" id="1166018.FAES_4163"/>
<feature type="transmembrane region" description="Helical" evidence="7">
    <location>
        <begin position="194"/>
        <end position="213"/>
    </location>
</feature>
<protein>
    <submittedName>
        <fullName evidence="10">Rhomboid family protein</fullName>
    </submittedName>
</protein>
<dbReference type="InterPro" id="IPR035952">
    <property type="entry name" value="Rhomboid-like_sf"/>
</dbReference>
<evidence type="ECO:0000259" key="9">
    <source>
        <dbReference type="Pfam" id="PF20216"/>
    </source>
</evidence>
<dbReference type="Proteomes" id="UP000011058">
    <property type="component" value="Chromosome"/>
</dbReference>
<sequence>MASTGTIGLLLAIITALITFSAFRRPSVFERYAFTVDGILTHREYSRLISAGFVHVDWWHLFFNMYALLSFAGTVEWVVGPWKVLILYLASLVGGNLLALYIHRNDSSYRAVGASGAVAGLIFATIVLYPGLSISPLFLPFRMPAWVFGLVYTLFSIYGLKSLNDNIGHDAHLGGALAGIFTICLLDTDVVRVNWPFVLLLTAPTLVFLFFIIKRPDWLYIRGFSLSRGEPESKDERYNRAKFQRQQEIDRILDKINEHGMGSLTAQERRLLKGD</sequence>
<feature type="transmembrane region" description="Helical" evidence="7">
    <location>
        <begin position="141"/>
        <end position="159"/>
    </location>
</feature>
<evidence type="ECO:0000313" key="10">
    <source>
        <dbReference type="EMBL" id="CCH02163.1"/>
    </source>
</evidence>
<keyword evidence="3 7" id="KW-0812">Transmembrane</keyword>
<keyword evidence="6 7" id="KW-0472">Membrane</keyword>
<feature type="transmembrane region" description="Helical" evidence="7">
    <location>
        <begin position="58"/>
        <end position="79"/>
    </location>
</feature>
<dbReference type="EMBL" id="HE796683">
    <property type="protein sequence ID" value="CCH02163.1"/>
    <property type="molecule type" value="Genomic_DNA"/>
</dbReference>
<evidence type="ECO:0000256" key="7">
    <source>
        <dbReference type="SAM" id="Phobius"/>
    </source>
</evidence>
<dbReference type="SUPFAM" id="SSF144091">
    <property type="entry name" value="Rhomboid-like"/>
    <property type="match status" value="1"/>
</dbReference>
<dbReference type="InterPro" id="IPR022764">
    <property type="entry name" value="Peptidase_S54_rhomboid_dom"/>
</dbReference>
<evidence type="ECO:0000256" key="2">
    <source>
        <dbReference type="ARBA" id="ARBA00009045"/>
    </source>
</evidence>
<feature type="domain" description="DUF6576" evidence="9">
    <location>
        <begin position="233"/>
        <end position="273"/>
    </location>
</feature>
<dbReference type="OrthoDB" id="9807874at2"/>
<feature type="domain" description="Peptidase S54 rhomboid" evidence="8">
    <location>
        <begin position="43"/>
        <end position="185"/>
    </location>
</feature>
<proteinExistence type="inferred from homology"/>
<feature type="transmembrane region" description="Helical" evidence="7">
    <location>
        <begin position="6"/>
        <end position="23"/>
    </location>
</feature>
<dbReference type="HOGENOM" id="CLU_055068_9_0_10"/>
<dbReference type="GO" id="GO:0016020">
    <property type="term" value="C:membrane"/>
    <property type="evidence" value="ECO:0007669"/>
    <property type="project" value="UniProtKB-SubCell"/>
</dbReference>
<evidence type="ECO:0000313" key="11">
    <source>
        <dbReference type="Proteomes" id="UP000011058"/>
    </source>
</evidence>
<organism evidence="10 11">
    <name type="scientific">Fibrella aestuarina BUZ 2</name>
    <dbReference type="NCBI Taxonomy" id="1166018"/>
    <lineage>
        <taxon>Bacteria</taxon>
        <taxon>Pseudomonadati</taxon>
        <taxon>Bacteroidota</taxon>
        <taxon>Cytophagia</taxon>
        <taxon>Cytophagales</taxon>
        <taxon>Spirosomataceae</taxon>
        <taxon>Fibrella</taxon>
    </lineage>
</organism>
<evidence type="ECO:0000256" key="3">
    <source>
        <dbReference type="ARBA" id="ARBA00022692"/>
    </source>
</evidence>
<feature type="transmembrane region" description="Helical" evidence="7">
    <location>
        <begin position="109"/>
        <end position="129"/>
    </location>
</feature>
<gene>
    <name evidence="10" type="ORF">FAES_4163</name>
</gene>
<evidence type="ECO:0000259" key="8">
    <source>
        <dbReference type="Pfam" id="PF01694"/>
    </source>
</evidence>
<evidence type="ECO:0000256" key="4">
    <source>
        <dbReference type="ARBA" id="ARBA00022801"/>
    </source>
</evidence>
<dbReference type="eggNOG" id="COG0705">
    <property type="taxonomic scope" value="Bacteria"/>
</dbReference>
<comment type="subcellular location">
    <subcellularLocation>
        <location evidence="1">Membrane</location>
        <topology evidence="1">Multi-pass membrane protein</topology>
    </subcellularLocation>
</comment>
<dbReference type="Pfam" id="PF20216">
    <property type="entry name" value="DUF6576"/>
    <property type="match status" value="1"/>
</dbReference>
<dbReference type="InterPro" id="IPR046483">
    <property type="entry name" value="DUF6576"/>
</dbReference>
<dbReference type="PANTHER" id="PTHR43731:SF14">
    <property type="entry name" value="PRESENILIN-ASSOCIATED RHOMBOID-LIKE PROTEIN, MITOCHONDRIAL"/>
    <property type="match status" value="1"/>
</dbReference>
<dbReference type="AlphaFoldDB" id="I0KDG0"/>
<dbReference type="InterPro" id="IPR050925">
    <property type="entry name" value="Rhomboid_protease_S54"/>
</dbReference>
<comment type="similarity">
    <text evidence="2">Belongs to the peptidase S54 family.</text>
</comment>
<accession>I0KDG0</accession>
<feature type="transmembrane region" description="Helical" evidence="7">
    <location>
        <begin position="85"/>
        <end position="102"/>
    </location>
</feature>
<evidence type="ECO:0000256" key="1">
    <source>
        <dbReference type="ARBA" id="ARBA00004141"/>
    </source>
</evidence>
<dbReference type="KEGG" id="fae:FAES_4163"/>
<dbReference type="PANTHER" id="PTHR43731">
    <property type="entry name" value="RHOMBOID PROTEASE"/>
    <property type="match status" value="1"/>
</dbReference>
<dbReference type="Gene3D" id="1.20.1540.10">
    <property type="entry name" value="Rhomboid-like"/>
    <property type="match status" value="1"/>
</dbReference>
<keyword evidence="11" id="KW-1185">Reference proteome</keyword>
<name>I0KDG0_9BACT</name>
<reference evidence="10 11" key="1">
    <citation type="journal article" date="2012" name="J. Bacteriol.">
        <title>Genome Sequence of Fibrella aestuarina BUZ 2T, a Filamentous Marine Bacterium.</title>
        <authorList>
            <person name="Filippini M."/>
            <person name="Qi W."/>
            <person name="Blom J."/>
            <person name="Goesmann A."/>
            <person name="Smits T.H."/>
            <person name="Bagheri H.C."/>
        </authorList>
    </citation>
    <scope>NUCLEOTIDE SEQUENCE [LARGE SCALE GENOMIC DNA]</scope>
    <source>
        <strain evidence="11">BUZ 2T</strain>
    </source>
</reference>
<keyword evidence="4" id="KW-0378">Hydrolase</keyword>
<dbReference type="Pfam" id="PF01694">
    <property type="entry name" value="Rhomboid"/>
    <property type="match status" value="1"/>
</dbReference>
<dbReference type="GO" id="GO:0004252">
    <property type="term" value="F:serine-type endopeptidase activity"/>
    <property type="evidence" value="ECO:0007669"/>
    <property type="project" value="InterPro"/>
</dbReference>
<feature type="transmembrane region" description="Helical" evidence="7">
    <location>
        <begin position="171"/>
        <end position="188"/>
    </location>
</feature>
<evidence type="ECO:0000256" key="5">
    <source>
        <dbReference type="ARBA" id="ARBA00022989"/>
    </source>
</evidence>
<evidence type="ECO:0000256" key="6">
    <source>
        <dbReference type="ARBA" id="ARBA00023136"/>
    </source>
</evidence>
<dbReference type="PATRIC" id="fig|1166018.3.peg.1117"/>
<keyword evidence="5 7" id="KW-1133">Transmembrane helix</keyword>